<feature type="compositionally biased region" description="Polar residues" evidence="1">
    <location>
        <begin position="12"/>
        <end position="31"/>
    </location>
</feature>
<gene>
    <name evidence="2" type="ORF">BCV72DRAFT_54650</name>
</gene>
<dbReference type="OrthoDB" id="10287164at2759"/>
<dbReference type="AlphaFoldDB" id="A0A1X0QRC7"/>
<dbReference type="Proteomes" id="UP000242414">
    <property type="component" value="Unassembled WGS sequence"/>
</dbReference>
<name>A0A1X0QRC7_RHIZD</name>
<accession>A0A1X0QRC7</accession>
<organism evidence="2">
    <name type="scientific">Rhizopus microsporus var. microsporus</name>
    <dbReference type="NCBI Taxonomy" id="86635"/>
    <lineage>
        <taxon>Eukaryota</taxon>
        <taxon>Fungi</taxon>
        <taxon>Fungi incertae sedis</taxon>
        <taxon>Mucoromycota</taxon>
        <taxon>Mucoromycotina</taxon>
        <taxon>Mucoromycetes</taxon>
        <taxon>Mucorales</taxon>
        <taxon>Mucorineae</taxon>
        <taxon>Rhizopodaceae</taxon>
        <taxon>Rhizopus</taxon>
    </lineage>
</organism>
<sequence length="142" mass="16083">MDAKVTKVSKAPSDSKQTTPLPSCSSESQPPLSRPETPKAKPINIPGTMNKKRRLSDCLYDDDLQLQKRKVNRPLFIVGSFEEDKPPVPWPPMFESICLNPSLNWEEQEGDAFSDRYTSDLIFYMDDSDDASSCGDELIEFY</sequence>
<proteinExistence type="predicted"/>
<dbReference type="EMBL" id="KV922059">
    <property type="protein sequence ID" value="ORE02310.1"/>
    <property type="molecule type" value="Genomic_DNA"/>
</dbReference>
<evidence type="ECO:0000313" key="2">
    <source>
        <dbReference type="EMBL" id="ORE02310.1"/>
    </source>
</evidence>
<feature type="region of interest" description="Disordered" evidence="1">
    <location>
        <begin position="1"/>
        <end position="49"/>
    </location>
</feature>
<reference evidence="2" key="1">
    <citation type="journal article" date="2016" name="Proc. Natl. Acad. Sci. U.S.A.">
        <title>Lipid metabolic changes in an early divergent fungus govern the establishment of a mutualistic symbiosis with endobacteria.</title>
        <authorList>
            <person name="Lastovetsky O.A."/>
            <person name="Gaspar M.L."/>
            <person name="Mondo S.J."/>
            <person name="LaButti K.M."/>
            <person name="Sandor L."/>
            <person name="Grigoriev I.V."/>
            <person name="Henry S.A."/>
            <person name="Pawlowska T.E."/>
        </authorList>
    </citation>
    <scope>NUCLEOTIDE SEQUENCE [LARGE SCALE GENOMIC DNA]</scope>
    <source>
        <strain evidence="2">ATCC 52814</strain>
    </source>
</reference>
<dbReference type="VEuPathDB" id="FungiDB:BCV72DRAFT_54650"/>
<protein>
    <submittedName>
        <fullName evidence="2">Uncharacterized protein</fullName>
    </submittedName>
</protein>
<evidence type="ECO:0000256" key="1">
    <source>
        <dbReference type="SAM" id="MobiDB-lite"/>
    </source>
</evidence>